<dbReference type="Proteomes" id="UP001567538">
    <property type="component" value="Unassembled WGS sequence"/>
</dbReference>
<dbReference type="SMART" id="SM00248">
    <property type="entry name" value="ANK"/>
    <property type="match status" value="6"/>
</dbReference>
<dbReference type="AlphaFoldDB" id="A0ABD1IJ33"/>
<dbReference type="PROSITE" id="PS50297">
    <property type="entry name" value="ANK_REP_REGION"/>
    <property type="match status" value="4"/>
</dbReference>
<organism evidence="2 3">
    <name type="scientific">Salvia divinorum</name>
    <name type="common">Maria pastora</name>
    <name type="synonym">Diviner's sage</name>
    <dbReference type="NCBI Taxonomy" id="28513"/>
    <lineage>
        <taxon>Eukaryota</taxon>
        <taxon>Viridiplantae</taxon>
        <taxon>Streptophyta</taxon>
        <taxon>Embryophyta</taxon>
        <taxon>Tracheophyta</taxon>
        <taxon>Spermatophyta</taxon>
        <taxon>Magnoliopsida</taxon>
        <taxon>eudicotyledons</taxon>
        <taxon>Gunneridae</taxon>
        <taxon>Pentapetalae</taxon>
        <taxon>asterids</taxon>
        <taxon>lamiids</taxon>
        <taxon>Lamiales</taxon>
        <taxon>Lamiaceae</taxon>
        <taxon>Nepetoideae</taxon>
        <taxon>Mentheae</taxon>
        <taxon>Salviinae</taxon>
        <taxon>Salvia</taxon>
        <taxon>Salvia subgen. Calosphace</taxon>
    </lineage>
</organism>
<feature type="repeat" description="ANK" evidence="1">
    <location>
        <begin position="82"/>
        <end position="114"/>
    </location>
</feature>
<gene>
    <name evidence="2" type="ORF">AAHA92_00295</name>
</gene>
<dbReference type="SUPFAM" id="SSF48403">
    <property type="entry name" value="Ankyrin repeat"/>
    <property type="match status" value="1"/>
</dbReference>
<name>A0ABD1IJ33_SALDI</name>
<reference evidence="2 3" key="1">
    <citation type="submission" date="2024-06" db="EMBL/GenBank/DDBJ databases">
        <title>A chromosome level genome sequence of Diviner's sage (Salvia divinorum).</title>
        <authorList>
            <person name="Ford S.A."/>
            <person name="Ro D.-K."/>
            <person name="Ness R.W."/>
            <person name="Phillips M.A."/>
        </authorList>
    </citation>
    <scope>NUCLEOTIDE SEQUENCE [LARGE SCALE GENOMIC DNA]</scope>
    <source>
        <strain evidence="2">SAF-2024a</strain>
        <tissue evidence="2">Leaf</tissue>
    </source>
</reference>
<dbReference type="PROSITE" id="PS50088">
    <property type="entry name" value="ANK_REPEAT"/>
    <property type="match status" value="4"/>
</dbReference>
<dbReference type="PANTHER" id="PTHR46224:SF6">
    <property type="entry name" value="ANKYRIN REPEAT FAMILY PROTEIN"/>
    <property type="match status" value="1"/>
</dbReference>
<dbReference type="InterPro" id="IPR036770">
    <property type="entry name" value="Ankyrin_rpt-contain_sf"/>
</dbReference>
<dbReference type="InterPro" id="IPR051616">
    <property type="entry name" value="Cul2-RING_E3_ligase_SR"/>
</dbReference>
<keyword evidence="1" id="KW-0040">ANK repeat</keyword>
<accession>A0ABD1IJ33</accession>
<sequence>MGSTSEIGAAIIEAGASEDLNKLKAIRKKVDDEWEFRKICDEYSDFSTGRNVLHRAVEIGHFEICKFLINNVKVYIDALTYKKDTPLAEAAKGGHVKIAEFLIKHGAVISLTNTEGFTALHYALLKDNKEIVELLLVEGALLEVDSADGTPLQIAVSRGNVEAVRALLFLGADTSFYFEVSDTPLVCAVKSRSFECLNLLLEADADANLYCGGSSPLASAAKEGDTKFLKCLLKAGADPNSLDIFKPIEEAAMVHNRAAVEILFPVTERIAHYPNWTVDGIIEYIHSEDFRTMSEEKLTMELTELKLGGMHDASSKEYYQAILKYKMASHLDPSNLTFISKRSLWEAHLGLGSYAVIDALKWIRLRPDLPVPVPHHGGDIAAAANEIFKKFLMAGLAFSLDPYNDETCRAFGFALFDYFALSCQIRSPFEILEM</sequence>
<dbReference type="Gene3D" id="1.25.40.20">
    <property type="entry name" value="Ankyrin repeat-containing domain"/>
    <property type="match status" value="2"/>
</dbReference>
<dbReference type="Pfam" id="PF12796">
    <property type="entry name" value="Ank_2"/>
    <property type="match status" value="2"/>
</dbReference>
<feature type="repeat" description="ANK" evidence="1">
    <location>
        <begin position="212"/>
        <end position="244"/>
    </location>
</feature>
<protein>
    <submittedName>
        <fullName evidence="2">Poly [ADP-ribose] polymerase tankyrase-1-like isoform X2</fullName>
    </submittedName>
</protein>
<dbReference type="InterPro" id="IPR002110">
    <property type="entry name" value="Ankyrin_rpt"/>
</dbReference>
<dbReference type="PANTHER" id="PTHR46224">
    <property type="entry name" value="ANKYRIN REPEAT FAMILY PROTEIN"/>
    <property type="match status" value="1"/>
</dbReference>
<dbReference type="EMBL" id="JBEAFC010000001">
    <property type="protein sequence ID" value="KAL1568716.1"/>
    <property type="molecule type" value="Genomic_DNA"/>
</dbReference>
<evidence type="ECO:0000256" key="1">
    <source>
        <dbReference type="PROSITE-ProRule" id="PRU00023"/>
    </source>
</evidence>
<keyword evidence="3" id="KW-1185">Reference proteome</keyword>
<feature type="repeat" description="ANK" evidence="1">
    <location>
        <begin position="115"/>
        <end position="147"/>
    </location>
</feature>
<proteinExistence type="predicted"/>
<comment type="caution">
    <text evidence="2">The sequence shown here is derived from an EMBL/GenBank/DDBJ whole genome shotgun (WGS) entry which is preliminary data.</text>
</comment>
<dbReference type="InterPro" id="IPR011990">
    <property type="entry name" value="TPR-like_helical_dom_sf"/>
</dbReference>
<evidence type="ECO:0000313" key="3">
    <source>
        <dbReference type="Proteomes" id="UP001567538"/>
    </source>
</evidence>
<dbReference type="Pfam" id="PF00023">
    <property type="entry name" value="Ank"/>
    <property type="match status" value="1"/>
</dbReference>
<dbReference type="SUPFAM" id="SSF48452">
    <property type="entry name" value="TPR-like"/>
    <property type="match status" value="1"/>
</dbReference>
<feature type="repeat" description="ANK" evidence="1">
    <location>
        <begin position="147"/>
        <end position="179"/>
    </location>
</feature>
<evidence type="ECO:0000313" key="2">
    <source>
        <dbReference type="EMBL" id="KAL1568716.1"/>
    </source>
</evidence>